<evidence type="ECO:0000259" key="15">
    <source>
        <dbReference type="PROSITE" id="PS50013"/>
    </source>
</evidence>
<dbReference type="Gene3D" id="3.30.420.10">
    <property type="entry name" value="Ribonuclease H-like superfamily/Ribonuclease H"/>
    <property type="match status" value="1"/>
</dbReference>
<dbReference type="InterPro" id="IPR050951">
    <property type="entry name" value="Retrovirus_Pol_polyprotein"/>
</dbReference>
<dbReference type="PROSITE" id="PS50013">
    <property type="entry name" value="CHROMO_2"/>
    <property type="match status" value="1"/>
</dbReference>
<evidence type="ECO:0000313" key="18">
    <source>
        <dbReference type="EMBL" id="CAH0489284.1"/>
    </source>
</evidence>
<keyword evidence="11" id="KW-0233">DNA recombination</keyword>
<dbReference type="Gene3D" id="1.10.340.70">
    <property type="match status" value="1"/>
</dbReference>
<evidence type="ECO:0000256" key="2">
    <source>
        <dbReference type="ARBA" id="ARBA00022670"/>
    </source>
</evidence>
<evidence type="ECO:0000256" key="5">
    <source>
        <dbReference type="ARBA" id="ARBA00022801"/>
    </source>
</evidence>
<comment type="caution">
    <text evidence="18">The sequence shown here is derived from an EMBL/GenBank/DDBJ whole genome shotgun (WGS) entry which is preliminary data.</text>
</comment>
<keyword evidence="13" id="KW-0511">Multifunctional enzyme</keyword>
<dbReference type="InterPro" id="IPR000477">
    <property type="entry name" value="RT_dom"/>
</dbReference>
<organism evidence="18 19">
    <name type="scientific">Peronospora farinosa</name>
    <dbReference type="NCBI Taxonomy" id="134698"/>
    <lineage>
        <taxon>Eukaryota</taxon>
        <taxon>Sar</taxon>
        <taxon>Stramenopiles</taxon>
        <taxon>Oomycota</taxon>
        <taxon>Peronosporomycetes</taxon>
        <taxon>Peronosporales</taxon>
        <taxon>Peronosporaceae</taxon>
        <taxon>Peronospora</taxon>
    </lineage>
</organism>
<keyword evidence="3" id="KW-0479">Metal-binding</keyword>
<dbReference type="InterPro" id="IPR041588">
    <property type="entry name" value="Integrase_H2C2"/>
</dbReference>
<evidence type="ECO:0000256" key="3">
    <source>
        <dbReference type="ARBA" id="ARBA00022723"/>
    </source>
</evidence>
<protein>
    <recommendedName>
        <fullName evidence="20">Reverse transcriptase</fullName>
    </recommendedName>
</protein>
<dbReference type="InterPro" id="IPR023779">
    <property type="entry name" value="Chromodomain_CS"/>
</dbReference>
<dbReference type="PROSITE" id="PS00598">
    <property type="entry name" value="CHROMO_1"/>
    <property type="match status" value="1"/>
</dbReference>
<dbReference type="InterPro" id="IPR000953">
    <property type="entry name" value="Chromo/chromo_shadow_dom"/>
</dbReference>
<evidence type="ECO:0000256" key="6">
    <source>
        <dbReference type="ARBA" id="ARBA00022842"/>
    </source>
</evidence>
<keyword evidence="9" id="KW-0239">DNA-directed DNA polymerase</keyword>
<dbReference type="Gene3D" id="3.30.70.270">
    <property type="match status" value="2"/>
</dbReference>
<dbReference type="PANTHER" id="PTHR37984:SF5">
    <property type="entry name" value="PROTEIN NYNRIN-LIKE"/>
    <property type="match status" value="1"/>
</dbReference>
<keyword evidence="5" id="KW-0378">Hydrolase</keyword>
<dbReference type="SMART" id="SM00298">
    <property type="entry name" value="CHROMO"/>
    <property type="match status" value="1"/>
</dbReference>
<dbReference type="InterPro" id="IPR001584">
    <property type="entry name" value="Integrase_cat-core"/>
</dbReference>
<dbReference type="PANTHER" id="PTHR37984">
    <property type="entry name" value="PROTEIN CBG26694"/>
    <property type="match status" value="1"/>
</dbReference>
<feature type="region of interest" description="Disordered" evidence="14">
    <location>
        <begin position="1305"/>
        <end position="1383"/>
    </location>
</feature>
<keyword evidence="9" id="KW-0808">Transferase</keyword>
<dbReference type="Pfam" id="PF00078">
    <property type="entry name" value="RVT_1"/>
    <property type="match status" value="1"/>
</dbReference>
<keyword evidence="12" id="KW-0539">Nucleus</keyword>
<accession>A0ABN8C815</accession>
<dbReference type="Pfam" id="PF00385">
    <property type="entry name" value="Chromo"/>
    <property type="match status" value="1"/>
</dbReference>
<evidence type="ECO:0000256" key="9">
    <source>
        <dbReference type="ARBA" id="ARBA00022932"/>
    </source>
</evidence>
<dbReference type="InterPro" id="IPR041577">
    <property type="entry name" value="RT_RNaseH_2"/>
</dbReference>
<dbReference type="InterPro" id="IPR043502">
    <property type="entry name" value="DNA/RNA_pol_sf"/>
</dbReference>
<gene>
    <name evidence="18" type="ORF">PFR001_LOCUS4707</name>
</gene>
<proteinExistence type="predicted"/>
<feature type="compositionally biased region" description="Basic and acidic residues" evidence="14">
    <location>
        <begin position="1352"/>
        <end position="1365"/>
    </location>
</feature>
<dbReference type="Pfam" id="PF00665">
    <property type="entry name" value="rve"/>
    <property type="match status" value="1"/>
</dbReference>
<dbReference type="Proteomes" id="UP001157938">
    <property type="component" value="Unassembled WGS sequence"/>
</dbReference>
<reference evidence="18 19" key="1">
    <citation type="submission" date="2021-11" db="EMBL/GenBank/DDBJ databases">
        <authorList>
            <person name="Islam A."/>
            <person name="Islam S."/>
            <person name="Flora M.S."/>
            <person name="Rahman M."/>
            <person name="Ziaur R.M."/>
            <person name="Epstein J.H."/>
            <person name="Hassan M."/>
            <person name="Klassen M."/>
            <person name="Woodard K."/>
            <person name="Webb A."/>
            <person name="Webby R.J."/>
            <person name="El Zowalaty M.E."/>
        </authorList>
    </citation>
    <scope>NUCLEOTIDE SEQUENCE [LARGE SCALE GENOMIC DNA]</scope>
    <source>
        <strain evidence="18">Pf1</strain>
    </source>
</reference>
<dbReference type="Gene3D" id="3.10.10.10">
    <property type="entry name" value="HIV Type 1 Reverse Transcriptase, subunit A, domain 1"/>
    <property type="match status" value="1"/>
</dbReference>
<dbReference type="InterPro" id="IPR023780">
    <property type="entry name" value="Chromo_domain"/>
</dbReference>
<dbReference type="InterPro" id="IPR012337">
    <property type="entry name" value="RNaseH-like_sf"/>
</dbReference>
<dbReference type="EMBL" id="CAKLBC010001059">
    <property type="protein sequence ID" value="CAH0489284.1"/>
    <property type="molecule type" value="Genomic_DNA"/>
</dbReference>
<evidence type="ECO:0000256" key="14">
    <source>
        <dbReference type="SAM" id="MobiDB-lite"/>
    </source>
</evidence>
<dbReference type="Pfam" id="PF17919">
    <property type="entry name" value="RT_RNaseH_2"/>
    <property type="match status" value="1"/>
</dbReference>
<evidence type="ECO:0008006" key="20">
    <source>
        <dbReference type="Google" id="ProtNLM"/>
    </source>
</evidence>
<feature type="region of interest" description="Disordered" evidence="14">
    <location>
        <begin position="214"/>
        <end position="237"/>
    </location>
</feature>
<evidence type="ECO:0000256" key="4">
    <source>
        <dbReference type="ARBA" id="ARBA00022750"/>
    </source>
</evidence>
<dbReference type="InterPro" id="IPR036397">
    <property type="entry name" value="RNaseH_sf"/>
</dbReference>
<dbReference type="PROSITE" id="PS50994">
    <property type="entry name" value="INTEGRASE"/>
    <property type="match status" value="1"/>
</dbReference>
<dbReference type="SUPFAM" id="SSF53098">
    <property type="entry name" value="Ribonuclease H-like"/>
    <property type="match status" value="1"/>
</dbReference>
<keyword evidence="10" id="KW-0238">DNA-binding</keyword>
<evidence type="ECO:0000259" key="17">
    <source>
        <dbReference type="PROSITE" id="PS50994"/>
    </source>
</evidence>
<dbReference type="PROSITE" id="PS50878">
    <property type="entry name" value="RT_POL"/>
    <property type="match status" value="1"/>
</dbReference>
<dbReference type="SUPFAM" id="SSF56672">
    <property type="entry name" value="DNA/RNA polymerases"/>
    <property type="match status" value="1"/>
</dbReference>
<dbReference type="InterPro" id="IPR016197">
    <property type="entry name" value="Chromo-like_dom_sf"/>
</dbReference>
<keyword evidence="9" id="KW-0548">Nucleotidyltransferase</keyword>
<keyword evidence="4" id="KW-0064">Aspartyl protease</keyword>
<name>A0ABN8C815_9STRA</name>
<evidence type="ECO:0000256" key="1">
    <source>
        <dbReference type="ARBA" id="ARBA00004123"/>
    </source>
</evidence>
<evidence type="ECO:0000259" key="16">
    <source>
        <dbReference type="PROSITE" id="PS50878"/>
    </source>
</evidence>
<feature type="domain" description="Chromo" evidence="15">
    <location>
        <begin position="1391"/>
        <end position="1465"/>
    </location>
</feature>
<dbReference type="Gene3D" id="2.40.50.40">
    <property type="match status" value="1"/>
</dbReference>
<evidence type="ECO:0000256" key="11">
    <source>
        <dbReference type="ARBA" id="ARBA00023172"/>
    </source>
</evidence>
<feature type="compositionally biased region" description="Polar residues" evidence="14">
    <location>
        <begin position="1330"/>
        <end position="1340"/>
    </location>
</feature>
<feature type="domain" description="Reverse transcriptase" evidence="16">
    <location>
        <begin position="405"/>
        <end position="625"/>
    </location>
</feature>
<dbReference type="InterPro" id="IPR043128">
    <property type="entry name" value="Rev_trsase/Diguanyl_cyclase"/>
</dbReference>
<dbReference type="CDD" id="cd00024">
    <property type="entry name" value="CD_CSD"/>
    <property type="match status" value="1"/>
</dbReference>
<dbReference type="CDD" id="cd01647">
    <property type="entry name" value="RT_LTR"/>
    <property type="match status" value="1"/>
</dbReference>
<evidence type="ECO:0000256" key="12">
    <source>
        <dbReference type="ARBA" id="ARBA00023242"/>
    </source>
</evidence>
<dbReference type="InterPro" id="IPR056924">
    <property type="entry name" value="SH3_Tf2-1"/>
</dbReference>
<sequence>MNYAFDCILGMPWLARYKPQIDWLARSVRRRRKFDVSEVFTHLLVSPSDWPNVTVVDRDSTTLAVHRASDGPLCTACAVLRDTSDSDSSLQSEEDDEDDAVEQGFPRVINAVEQGFPHVNAVVEPGFPSAPIVVEQGLPQGHCDDEQELANECDVDGQESPRESMMVERGQGLPHGFTAAEQELPHQVSTVEFGVLPSSVSGIVDEDIQCLEGGDGLSPDCGSPASSSDSKHDGDNSTENLALECVHAIVYVEGSPQRRQYIEVESPPRDASSITSLPGLSWKHFLRDLKGGTVEQVCLITNEVVTVANEEHMARPRSAEPKSAREERFASQSWEALRESGNPVYDIAREYADVFPDKIPAELPADRGVRHEIDLVPGSKYCVTRQWPLPRDQVEAIDAFFEGRRKAGHVRESISPHSSPTFCVKKATGGWRIVHAFNKLNDATIPAQTPIPRKDMVLNSMSGSVIFSAIDLTDGFYQILMRPSDIPLTAVSTPSGMLWEWLVMPQGLKNAPATFNRMVSQVLRPLRNFAPSYFDDIFVHSRAEGNLNDVQVHLQHLKQVFQVMRDNKLYANLKKCVFCAPEIPVLGCYVSKSGVRADPEKVSSICSWPTPKNPTELRQWLGLANYLHKYTKDYAGSIQPLSSLLKKDATWLWRPEHQAAFEAVKKSLASAPVLVLPDDSKPFHVVCDASDFAIGCALMQFDDEGRERVVSYQSRQMKPAEKNYPVHDKELLAMRYALIKFRVHLLGERTFALYTDHASLRTAMKSPHLSQRMARWLSFFSEYNFVVHYKPGKTNILADALSRRPDYDPRTALSRQATDDEDDDDRCAMCVSLNLTRVTPELCLFDEIVAAYKGDSDYADIIEYLRAPSDVALGALSRTKRDHIHRYKSSTSTTMPPAGGHLGREKTFAAVSRDFFWPHMYKWVRNWIRTCEICQRVKPSPSSQAPLRSLPIAAEAWRSVSMDFIFGLAPDSQARTGILVFVDRFSKMTHLVPVHAKITAAETAAHFIDAVFRHHGLPENIVSDRDPRFTSAFWTSLFELLGTKLLMSTAAHPETDGQTERVNRVLEDVLRSYATSFTSWSAFLPLAEFALNNAVHASTGLTPFFVKFGSSPSRKTATLTPPDVASPLARWTAQTLIDPSSGKRSPTANYAPIESARPIDDMAVSEFILQRQAITRFVRDALQSAVDQQKENADKHGRKNMSKFEKGDRVLLSTEGLRDSAVTNLGASKLAPRFIGPFKVLKAIGDAYTLDVPSSLRLHPTFYVGRLKEYRPATLHGLAPMPASGVRKSNGLPVVLDAPMTWGAASIPSEHDQAPGAPEPLSVRAAHGSTAGSHSQSSPPGQHVHWQPQPPAEHRQLCSRPDQHRPGQPGRQHYHREGPPPLVDAEGQVRWIVDRIVGHEDPPQPALQSAHEKRAVPSVRRYRVRWLGFPPEQDTWEPRSSLLRDVPDVVLSYEATKSGYSNAGEHANALVTNESGKEIHVVENENDDANENDAVNENVVVNTYYHDCEARIAQQDGQANVSLPCADYSAEIDSAVASGAASEAHHE</sequence>
<evidence type="ECO:0000313" key="19">
    <source>
        <dbReference type="Proteomes" id="UP001157938"/>
    </source>
</evidence>
<dbReference type="Pfam" id="PF17921">
    <property type="entry name" value="Integrase_H2C2"/>
    <property type="match status" value="1"/>
</dbReference>
<dbReference type="SUPFAM" id="SSF54160">
    <property type="entry name" value="Chromo domain-like"/>
    <property type="match status" value="1"/>
</dbReference>
<evidence type="ECO:0000256" key="10">
    <source>
        <dbReference type="ARBA" id="ARBA00023125"/>
    </source>
</evidence>
<evidence type="ECO:0000256" key="7">
    <source>
        <dbReference type="ARBA" id="ARBA00022908"/>
    </source>
</evidence>
<evidence type="ECO:0000256" key="8">
    <source>
        <dbReference type="ARBA" id="ARBA00022918"/>
    </source>
</evidence>
<feature type="domain" description="Integrase catalytic" evidence="17">
    <location>
        <begin position="947"/>
        <end position="1111"/>
    </location>
</feature>
<keyword evidence="19" id="KW-1185">Reference proteome</keyword>
<keyword evidence="2" id="KW-0645">Protease</keyword>
<evidence type="ECO:0000256" key="13">
    <source>
        <dbReference type="ARBA" id="ARBA00023268"/>
    </source>
</evidence>
<keyword evidence="6" id="KW-0460">Magnesium</keyword>
<comment type="subcellular location">
    <subcellularLocation>
        <location evidence="1">Nucleus</location>
    </subcellularLocation>
</comment>
<keyword evidence="7" id="KW-0229">DNA integration</keyword>
<dbReference type="Pfam" id="PF24626">
    <property type="entry name" value="SH3_Tf2-1"/>
    <property type="match status" value="1"/>
</dbReference>
<keyword evidence="8" id="KW-0695">RNA-directed DNA polymerase</keyword>
<dbReference type="CDD" id="cd09274">
    <property type="entry name" value="RNase_HI_RT_Ty3"/>
    <property type="match status" value="1"/>
</dbReference>